<dbReference type="Pfam" id="PF13279">
    <property type="entry name" value="4HBT_2"/>
    <property type="match status" value="1"/>
</dbReference>
<proteinExistence type="predicted"/>
<dbReference type="InParanoid" id="A0A420WLN9"/>
<gene>
    <name evidence="1" type="ORF">DES40_1163</name>
</gene>
<dbReference type="Gene3D" id="3.10.129.10">
    <property type="entry name" value="Hotdog Thioesterase"/>
    <property type="match status" value="1"/>
</dbReference>
<dbReference type="CDD" id="cd00586">
    <property type="entry name" value="4HBT"/>
    <property type="match status" value="1"/>
</dbReference>
<reference evidence="1 2" key="1">
    <citation type="submission" date="2018-10" db="EMBL/GenBank/DDBJ databases">
        <title>Genomic Encyclopedia of Type Strains, Phase IV (KMG-IV): sequencing the most valuable type-strain genomes for metagenomic binning, comparative biology and taxonomic classification.</title>
        <authorList>
            <person name="Goeker M."/>
        </authorList>
    </citation>
    <scope>NUCLEOTIDE SEQUENCE [LARGE SCALE GENOMIC DNA]</scope>
    <source>
        <strain evidence="1 2">DSM 22008</strain>
    </source>
</reference>
<dbReference type="EMBL" id="RBII01000001">
    <property type="protein sequence ID" value="RKQ71832.1"/>
    <property type="molecule type" value="Genomic_DNA"/>
</dbReference>
<keyword evidence="1" id="KW-0378">Hydrolase</keyword>
<protein>
    <submittedName>
        <fullName evidence="1">Acyl-CoA thioester hydrolase</fullName>
    </submittedName>
</protein>
<evidence type="ECO:0000313" key="1">
    <source>
        <dbReference type="EMBL" id="RKQ71832.1"/>
    </source>
</evidence>
<evidence type="ECO:0000313" key="2">
    <source>
        <dbReference type="Proteomes" id="UP000282211"/>
    </source>
</evidence>
<dbReference type="InterPro" id="IPR029069">
    <property type="entry name" value="HotDog_dom_sf"/>
</dbReference>
<comment type="caution">
    <text evidence="1">The sequence shown here is derived from an EMBL/GenBank/DDBJ whole genome shotgun (WGS) entry which is preliminary data.</text>
</comment>
<sequence length="306" mass="34068">MPFTLTWAGECSAWECDELGHLNMRHYVYKTAQARAGLIIRMGLPDAFKNDANSTVRVRDFHIKYQAEARPGDALKIESGLISLDETTAKLCHIMYHYDGRIAATVVETVEHIYIHEIRAFNWPSRVKEAAPRFLVELPAPAKPRNIDLTKEPLKLNLEALLDLGLSVVGAGVFGEEEGNNIGQITPQAYFGRTTSSGGWFHDGWPELHDPNYREAGGMGALLEARAVFHSFPEVGDAYAYVPAFLGADIYTRGIMHNLLNPVTGECYMTSTARGCLFNTKTRKLVKTPPEQVEHLNENVIPQLKG</sequence>
<dbReference type="GO" id="GO:0016787">
    <property type="term" value="F:hydrolase activity"/>
    <property type="evidence" value="ECO:0007669"/>
    <property type="project" value="UniProtKB-KW"/>
</dbReference>
<dbReference type="Proteomes" id="UP000282211">
    <property type="component" value="Unassembled WGS sequence"/>
</dbReference>
<accession>A0A420WLN9</accession>
<dbReference type="SUPFAM" id="SSF54637">
    <property type="entry name" value="Thioesterase/thiol ester dehydrase-isomerase"/>
    <property type="match status" value="2"/>
</dbReference>
<name>A0A420WLN9_9PROT</name>
<dbReference type="AlphaFoldDB" id="A0A420WLN9"/>
<dbReference type="RefSeq" id="WP_170144896.1">
    <property type="nucleotide sequence ID" value="NZ_RBII01000001.1"/>
</dbReference>
<organism evidence="1 2">
    <name type="scientific">Litorimonas taeanensis</name>
    <dbReference type="NCBI Taxonomy" id="568099"/>
    <lineage>
        <taxon>Bacteria</taxon>
        <taxon>Pseudomonadati</taxon>
        <taxon>Pseudomonadota</taxon>
        <taxon>Alphaproteobacteria</taxon>
        <taxon>Maricaulales</taxon>
        <taxon>Robiginitomaculaceae</taxon>
    </lineage>
</organism>
<keyword evidence="2" id="KW-1185">Reference proteome</keyword>